<protein>
    <submittedName>
        <fullName evidence="1">Uncharacterized protein</fullName>
    </submittedName>
</protein>
<name>A0A1E3WH70_9VIBR</name>
<dbReference type="RefSeq" id="WP_069448119.1">
    <property type="nucleotide sequence ID" value="NZ_MDCJ01000007.1"/>
</dbReference>
<dbReference type="EMBL" id="MDCJ01000007">
    <property type="protein sequence ID" value="ODS05155.1"/>
    <property type="molecule type" value="Genomic_DNA"/>
</dbReference>
<accession>A0A1E3WH70</accession>
<dbReference type="OrthoDB" id="5918653at2"/>
<dbReference type="AlphaFoldDB" id="A0A1E3WH70"/>
<dbReference type="PATRIC" id="fig|45658.8.peg.4280"/>
<reference evidence="1 2" key="1">
    <citation type="submission" date="2016-08" db="EMBL/GenBank/DDBJ databases">
        <title>Genome sequencing of Vibrio scophthalmi strain FP3289, an isolated from Paralichthys olivaceus.</title>
        <authorList>
            <person name="Han H.-J."/>
        </authorList>
    </citation>
    <scope>NUCLEOTIDE SEQUENCE [LARGE SCALE GENOMIC DNA]</scope>
    <source>
        <strain evidence="1 2">FP3289</strain>
    </source>
</reference>
<sequence>MKELNEVVSAHLNQMCTDGTLEKMIQEQADVLVKNLVSRSMETYGAFGKAIQAKIDESLQDALNNVTLPEYNRFIAETLINAYENAINEQSGEKIKELLDVTFKPVDAVITADDFFEGIKQAAKSWGDIEDQYEIELEWECADDYSRIEIIIADETRITLYDHHEKGEWYIGYLSNNNYVFSGPIFNSTHCFGIDAYLYKLYCARTSITGLKRAYGNNIQLQEW</sequence>
<proteinExistence type="predicted"/>
<evidence type="ECO:0000313" key="2">
    <source>
        <dbReference type="Proteomes" id="UP000095131"/>
    </source>
</evidence>
<organism evidence="1 2">
    <name type="scientific">Vibrio scophthalmi</name>
    <dbReference type="NCBI Taxonomy" id="45658"/>
    <lineage>
        <taxon>Bacteria</taxon>
        <taxon>Pseudomonadati</taxon>
        <taxon>Pseudomonadota</taxon>
        <taxon>Gammaproteobacteria</taxon>
        <taxon>Vibrionales</taxon>
        <taxon>Vibrionaceae</taxon>
        <taxon>Vibrio</taxon>
    </lineage>
</organism>
<dbReference type="Proteomes" id="UP000095131">
    <property type="component" value="Unassembled WGS sequence"/>
</dbReference>
<comment type="caution">
    <text evidence="1">The sequence shown here is derived from an EMBL/GenBank/DDBJ whole genome shotgun (WGS) entry which is preliminary data.</text>
</comment>
<evidence type="ECO:0000313" key="1">
    <source>
        <dbReference type="EMBL" id="ODS05155.1"/>
    </source>
</evidence>
<gene>
    <name evidence="1" type="ORF">VSF3289_04296</name>
</gene>